<sequence length="98" mass="11115">MASSPPSRHPFIFLSLWTTLSSLEEENPPNHMRCRASPARQECFSGPVSPSSWSHTCDRIQTLIFIIFSVHLPDSSWRSLQHLLDPGLASHKQKDFQA</sequence>
<keyword evidence="3" id="KW-1185">Reference proteome</keyword>
<reference evidence="2" key="1">
    <citation type="thesis" date="2020" institute="ProQuest LLC" country="789 East Eisenhower Parkway, Ann Arbor, MI, USA">
        <title>Comparative Genomics and Chromosome Evolution.</title>
        <authorList>
            <person name="Mudd A.B."/>
        </authorList>
    </citation>
    <scope>NUCLEOTIDE SEQUENCE</scope>
    <source>
        <strain evidence="2">237g6f4</strain>
        <tissue evidence="2">Blood</tissue>
    </source>
</reference>
<dbReference type="EMBL" id="WNYA01023504">
    <property type="protein sequence ID" value="KAG8538148.1"/>
    <property type="molecule type" value="Genomic_DNA"/>
</dbReference>
<dbReference type="AlphaFoldDB" id="A0AAV6YW15"/>
<keyword evidence="1" id="KW-0732">Signal</keyword>
<name>A0AAV6YW15_ENGPU</name>
<evidence type="ECO:0000313" key="3">
    <source>
        <dbReference type="Proteomes" id="UP000824782"/>
    </source>
</evidence>
<feature type="chain" id="PRO_5043585862" evidence="1">
    <location>
        <begin position="23"/>
        <end position="98"/>
    </location>
</feature>
<evidence type="ECO:0000256" key="1">
    <source>
        <dbReference type="SAM" id="SignalP"/>
    </source>
</evidence>
<gene>
    <name evidence="2" type="ORF">GDO81_023222</name>
</gene>
<evidence type="ECO:0000313" key="2">
    <source>
        <dbReference type="EMBL" id="KAG8538148.1"/>
    </source>
</evidence>
<accession>A0AAV6YW15</accession>
<feature type="signal peptide" evidence="1">
    <location>
        <begin position="1"/>
        <end position="22"/>
    </location>
</feature>
<organism evidence="2 3">
    <name type="scientific">Engystomops pustulosus</name>
    <name type="common">Tungara frog</name>
    <name type="synonym">Physalaemus pustulosus</name>
    <dbReference type="NCBI Taxonomy" id="76066"/>
    <lineage>
        <taxon>Eukaryota</taxon>
        <taxon>Metazoa</taxon>
        <taxon>Chordata</taxon>
        <taxon>Craniata</taxon>
        <taxon>Vertebrata</taxon>
        <taxon>Euteleostomi</taxon>
        <taxon>Amphibia</taxon>
        <taxon>Batrachia</taxon>
        <taxon>Anura</taxon>
        <taxon>Neobatrachia</taxon>
        <taxon>Hyloidea</taxon>
        <taxon>Leptodactylidae</taxon>
        <taxon>Leiuperinae</taxon>
        <taxon>Engystomops</taxon>
    </lineage>
</organism>
<dbReference type="Proteomes" id="UP000824782">
    <property type="component" value="Unassembled WGS sequence"/>
</dbReference>
<proteinExistence type="predicted"/>
<comment type="caution">
    <text evidence="2">The sequence shown here is derived from an EMBL/GenBank/DDBJ whole genome shotgun (WGS) entry which is preliminary data.</text>
</comment>
<protein>
    <submittedName>
        <fullName evidence="2">Uncharacterized protein</fullName>
    </submittedName>
</protein>